<accession>A0A5B0RNC3</accession>
<dbReference type="AlphaFoldDB" id="A0A5B0RNC3"/>
<evidence type="ECO:0000313" key="1">
    <source>
        <dbReference type="EMBL" id="KAA1127087.1"/>
    </source>
</evidence>
<reference evidence="1 2" key="1">
    <citation type="submission" date="2019-05" db="EMBL/GenBank/DDBJ databases">
        <title>Emergence of the Ug99 lineage of the wheat stem rust pathogen through somatic hybridization.</title>
        <authorList>
            <person name="Li F."/>
            <person name="Upadhyaya N.M."/>
            <person name="Sperschneider J."/>
            <person name="Matny O."/>
            <person name="Nguyen-Phuc H."/>
            <person name="Mago R."/>
            <person name="Raley C."/>
            <person name="Miller M.E."/>
            <person name="Silverstein K.A.T."/>
            <person name="Henningsen E."/>
            <person name="Hirsch C.D."/>
            <person name="Visser B."/>
            <person name="Pretorius Z.A."/>
            <person name="Steffenson B.J."/>
            <person name="Schwessinger B."/>
            <person name="Dodds P.N."/>
            <person name="Figueroa M."/>
        </authorList>
    </citation>
    <scope>NUCLEOTIDE SEQUENCE [LARGE SCALE GENOMIC DNA]</scope>
    <source>
        <strain evidence="1 2">Ug99</strain>
    </source>
</reference>
<dbReference type="EMBL" id="VDEP01000169">
    <property type="protein sequence ID" value="KAA1127087.1"/>
    <property type="molecule type" value="Genomic_DNA"/>
</dbReference>
<evidence type="ECO:0000313" key="2">
    <source>
        <dbReference type="Proteomes" id="UP000325313"/>
    </source>
</evidence>
<name>A0A5B0RNC3_PUCGR</name>
<proteinExistence type="predicted"/>
<organism evidence="1 2">
    <name type="scientific">Puccinia graminis f. sp. tritici</name>
    <dbReference type="NCBI Taxonomy" id="56615"/>
    <lineage>
        <taxon>Eukaryota</taxon>
        <taxon>Fungi</taxon>
        <taxon>Dikarya</taxon>
        <taxon>Basidiomycota</taxon>
        <taxon>Pucciniomycotina</taxon>
        <taxon>Pucciniomycetes</taxon>
        <taxon>Pucciniales</taxon>
        <taxon>Pucciniaceae</taxon>
        <taxon>Puccinia</taxon>
    </lineage>
</organism>
<protein>
    <submittedName>
        <fullName evidence="1">Uncharacterized protein</fullName>
    </submittedName>
</protein>
<gene>
    <name evidence="1" type="ORF">PGTUg99_020082</name>
</gene>
<sequence>MYRVRFAAEYYLSLSDPLTLVGAMRPVVYHFDLEPNTSLAGESPEGSPAGSLSHTAVGAMRQWRGYSHA</sequence>
<dbReference type="Proteomes" id="UP000325313">
    <property type="component" value="Unassembled WGS sequence"/>
</dbReference>
<comment type="caution">
    <text evidence="1">The sequence shown here is derived from an EMBL/GenBank/DDBJ whole genome shotgun (WGS) entry which is preliminary data.</text>
</comment>